<sequence length="182" mass="19759">MLCPTCGNDLAQDARFCTRCGAQTGLPSQPGSPTQPFSGYGAPLPYTRVGNHIQTLGTLWLIYAAVRFMTKLAGLFFLHGMFGHHAHTDWMFGSGPFSNAWMAAFWPIALTSLMVSVALCLLTGYALITRQPWGRVFGIIFGILALFHPFLGTALGIYTLWVLAPGASVVEYEAISRATPRS</sequence>
<dbReference type="RefSeq" id="WP_184257397.1">
    <property type="nucleotide sequence ID" value="NZ_JACHIO010000014.1"/>
</dbReference>
<feature type="transmembrane region" description="Helical" evidence="1">
    <location>
        <begin position="60"/>
        <end position="82"/>
    </location>
</feature>
<comment type="caution">
    <text evidence="3">The sequence shown here is derived from an EMBL/GenBank/DDBJ whole genome shotgun (WGS) entry which is preliminary data.</text>
</comment>
<dbReference type="InterPro" id="IPR026870">
    <property type="entry name" value="Zinc_ribbon_dom"/>
</dbReference>
<name>A0A7W7ZRW2_9BACT</name>
<keyword evidence="1" id="KW-0812">Transmembrane</keyword>
<evidence type="ECO:0000259" key="2">
    <source>
        <dbReference type="Pfam" id="PF13240"/>
    </source>
</evidence>
<evidence type="ECO:0000256" key="1">
    <source>
        <dbReference type="SAM" id="Phobius"/>
    </source>
</evidence>
<organism evidence="3 4">
    <name type="scientific">Granulicella mallensis</name>
    <dbReference type="NCBI Taxonomy" id="940614"/>
    <lineage>
        <taxon>Bacteria</taxon>
        <taxon>Pseudomonadati</taxon>
        <taxon>Acidobacteriota</taxon>
        <taxon>Terriglobia</taxon>
        <taxon>Terriglobales</taxon>
        <taxon>Acidobacteriaceae</taxon>
        <taxon>Granulicella</taxon>
    </lineage>
</organism>
<protein>
    <recommendedName>
        <fullName evidence="2">Zinc-ribbon domain-containing protein</fullName>
    </recommendedName>
</protein>
<proteinExistence type="predicted"/>
<feature type="transmembrane region" description="Helical" evidence="1">
    <location>
        <begin position="139"/>
        <end position="161"/>
    </location>
</feature>
<feature type="transmembrane region" description="Helical" evidence="1">
    <location>
        <begin position="102"/>
        <end position="127"/>
    </location>
</feature>
<feature type="domain" description="Zinc-ribbon" evidence="2">
    <location>
        <begin position="3"/>
        <end position="23"/>
    </location>
</feature>
<dbReference type="Pfam" id="PF13240">
    <property type="entry name" value="Zn_Ribbon_1"/>
    <property type="match status" value="1"/>
</dbReference>
<dbReference type="EMBL" id="JACHIO010000014">
    <property type="protein sequence ID" value="MBB5065025.1"/>
    <property type="molecule type" value="Genomic_DNA"/>
</dbReference>
<accession>A0A7W7ZRW2</accession>
<evidence type="ECO:0000313" key="3">
    <source>
        <dbReference type="EMBL" id="MBB5065025.1"/>
    </source>
</evidence>
<keyword evidence="1" id="KW-0472">Membrane</keyword>
<reference evidence="3 4" key="1">
    <citation type="submission" date="2020-08" db="EMBL/GenBank/DDBJ databases">
        <title>Genomic Encyclopedia of Type Strains, Phase IV (KMG-V): Genome sequencing to study the core and pangenomes of soil and plant-associated prokaryotes.</title>
        <authorList>
            <person name="Whitman W."/>
        </authorList>
    </citation>
    <scope>NUCLEOTIDE SEQUENCE [LARGE SCALE GENOMIC DNA]</scope>
    <source>
        <strain evidence="3 4">X5P3</strain>
    </source>
</reference>
<evidence type="ECO:0000313" key="4">
    <source>
        <dbReference type="Proteomes" id="UP000584867"/>
    </source>
</evidence>
<dbReference type="Proteomes" id="UP000584867">
    <property type="component" value="Unassembled WGS sequence"/>
</dbReference>
<gene>
    <name evidence="3" type="ORF">HDF15_003388</name>
</gene>
<dbReference type="AlphaFoldDB" id="A0A7W7ZRW2"/>
<keyword evidence="1" id="KW-1133">Transmembrane helix</keyword>